<protein>
    <submittedName>
        <fullName evidence="2">Uncharacterized protein</fullName>
    </submittedName>
</protein>
<proteinExistence type="predicted"/>
<feature type="compositionally biased region" description="Polar residues" evidence="1">
    <location>
        <begin position="173"/>
        <end position="182"/>
    </location>
</feature>
<keyword evidence="3" id="KW-1185">Reference proteome</keyword>
<reference evidence="2" key="3">
    <citation type="submission" date="2015-04" db="UniProtKB">
        <authorList>
            <consortium name="EnsemblPlants"/>
        </authorList>
    </citation>
    <scope>IDENTIFICATION</scope>
</reference>
<dbReference type="AlphaFoldDB" id="A0A0D9X5B3"/>
<name>A0A0D9X5B3_9ORYZ</name>
<dbReference type="EnsemblPlants" id="LPERR08G05420.1">
    <property type="protein sequence ID" value="LPERR08G05420.1"/>
    <property type="gene ID" value="LPERR08G05420"/>
</dbReference>
<feature type="region of interest" description="Disordered" evidence="1">
    <location>
        <begin position="1"/>
        <end position="52"/>
    </location>
</feature>
<evidence type="ECO:0000313" key="2">
    <source>
        <dbReference type="EnsemblPlants" id="LPERR08G05420.1"/>
    </source>
</evidence>
<accession>A0A0D9X5B3</accession>
<evidence type="ECO:0000313" key="3">
    <source>
        <dbReference type="Proteomes" id="UP000032180"/>
    </source>
</evidence>
<organism evidence="2 3">
    <name type="scientific">Leersia perrieri</name>
    <dbReference type="NCBI Taxonomy" id="77586"/>
    <lineage>
        <taxon>Eukaryota</taxon>
        <taxon>Viridiplantae</taxon>
        <taxon>Streptophyta</taxon>
        <taxon>Embryophyta</taxon>
        <taxon>Tracheophyta</taxon>
        <taxon>Spermatophyta</taxon>
        <taxon>Magnoliopsida</taxon>
        <taxon>Liliopsida</taxon>
        <taxon>Poales</taxon>
        <taxon>Poaceae</taxon>
        <taxon>BOP clade</taxon>
        <taxon>Oryzoideae</taxon>
        <taxon>Oryzeae</taxon>
        <taxon>Oryzinae</taxon>
        <taxon>Leersia</taxon>
    </lineage>
</organism>
<dbReference type="Proteomes" id="UP000032180">
    <property type="component" value="Chromosome 8"/>
</dbReference>
<feature type="compositionally biased region" description="Basic and acidic residues" evidence="1">
    <location>
        <begin position="160"/>
        <end position="171"/>
    </location>
</feature>
<sequence>MDGTGSGSRRSPPLPMDGAPSATTLRRPPLSIRRRRQLHPLAPSVSSPRLDTEISPISTSLVEASHGGHIKEVIAEGPSKRKLAAFDPPTSKRRRSPVVLPIVRSPGVRQMISNVILERSQVAFQERTSNAESQRDRSLSPMAGPLSSPYVVPTQSDAETETRAETQDKESIFSPSLSWSRF</sequence>
<dbReference type="HOGENOM" id="CLU_1484079_0_0_1"/>
<reference evidence="3" key="2">
    <citation type="submission" date="2013-12" db="EMBL/GenBank/DDBJ databases">
        <authorList>
            <person name="Yu Y."/>
            <person name="Lee S."/>
            <person name="de Baynast K."/>
            <person name="Wissotski M."/>
            <person name="Liu L."/>
            <person name="Talag J."/>
            <person name="Goicoechea J."/>
            <person name="Angelova A."/>
            <person name="Jetty R."/>
            <person name="Kudrna D."/>
            <person name="Golser W."/>
            <person name="Rivera L."/>
            <person name="Zhang J."/>
            <person name="Wing R."/>
        </authorList>
    </citation>
    <scope>NUCLEOTIDE SEQUENCE</scope>
</reference>
<dbReference type="Gramene" id="LPERR08G05420.1">
    <property type="protein sequence ID" value="LPERR08G05420.1"/>
    <property type="gene ID" value="LPERR08G05420"/>
</dbReference>
<feature type="region of interest" description="Disordered" evidence="1">
    <location>
        <begin position="126"/>
        <end position="182"/>
    </location>
</feature>
<reference evidence="2 3" key="1">
    <citation type="submission" date="2012-08" db="EMBL/GenBank/DDBJ databases">
        <title>Oryza genome evolution.</title>
        <authorList>
            <person name="Wing R.A."/>
        </authorList>
    </citation>
    <scope>NUCLEOTIDE SEQUENCE</scope>
</reference>
<dbReference type="STRING" id="77586.A0A0D9X5B3"/>
<evidence type="ECO:0000256" key="1">
    <source>
        <dbReference type="SAM" id="MobiDB-lite"/>
    </source>
</evidence>